<evidence type="ECO:0000256" key="5">
    <source>
        <dbReference type="ARBA" id="ARBA00023049"/>
    </source>
</evidence>
<protein>
    <submittedName>
        <fullName evidence="7">DNA repair protein RadC</fullName>
    </submittedName>
</protein>
<dbReference type="Pfam" id="PF04002">
    <property type="entry name" value="RadC"/>
    <property type="match status" value="1"/>
</dbReference>
<dbReference type="InterPro" id="IPR001405">
    <property type="entry name" value="UPF0758"/>
</dbReference>
<evidence type="ECO:0000313" key="7">
    <source>
        <dbReference type="EMBL" id="BBE20055.1"/>
    </source>
</evidence>
<evidence type="ECO:0000313" key="8">
    <source>
        <dbReference type="Proteomes" id="UP001193389"/>
    </source>
</evidence>
<dbReference type="GO" id="GO:0046872">
    <property type="term" value="F:metal ion binding"/>
    <property type="evidence" value="ECO:0007669"/>
    <property type="project" value="UniProtKB-KW"/>
</dbReference>
<proteinExistence type="predicted"/>
<accession>A0A5K7SEY4</accession>
<dbReference type="GO" id="GO:0006508">
    <property type="term" value="P:proteolysis"/>
    <property type="evidence" value="ECO:0007669"/>
    <property type="project" value="UniProtKB-KW"/>
</dbReference>
<dbReference type="PROSITE" id="PS01302">
    <property type="entry name" value="UPF0758"/>
    <property type="match status" value="1"/>
</dbReference>
<evidence type="ECO:0000256" key="1">
    <source>
        <dbReference type="ARBA" id="ARBA00022670"/>
    </source>
</evidence>
<dbReference type="AlphaFoldDB" id="A0A5K7SEY4"/>
<keyword evidence="2" id="KW-0479">Metal-binding</keyword>
<dbReference type="Proteomes" id="UP001193389">
    <property type="component" value="Chromosome"/>
</dbReference>
<dbReference type="GO" id="GO:0008237">
    <property type="term" value="F:metallopeptidase activity"/>
    <property type="evidence" value="ECO:0007669"/>
    <property type="project" value="UniProtKB-KW"/>
</dbReference>
<keyword evidence="5" id="KW-0482">Metalloprotease</keyword>
<gene>
    <name evidence="7" type="ORF">AQPE_4246</name>
</gene>
<dbReference type="PANTHER" id="PTHR30471">
    <property type="entry name" value="DNA REPAIR PROTEIN RADC"/>
    <property type="match status" value="1"/>
</dbReference>
<dbReference type="Gene3D" id="3.40.140.10">
    <property type="entry name" value="Cytidine Deaminase, domain 2"/>
    <property type="match status" value="1"/>
</dbReference>
<organism evidence="7 8">
    <name type="scientific">Aquipluma nitroreducens</name>
    <dbReference type="NCBI Taxonomy" id="2010828"/>
    <lineage>
        <taxon>Bacteria</taxon>
        <taxon>Pseudomonadati</taxon>
        <taxon>Bacteroidota</taxon>
        <taxon>Bacteroidia</taxon>
        <taxon>Marinilabiliales</taxon>
        <taxon>Prolixibacteraceae</taxon>
        <taxon>Aquipluma</taxon>
    </lineage>
</organism>
<dbReference type="InterPro" id="IPR025657">
    <property type="entry name" value="RadC_JAB"/>
</dbReference>
<evidence type="ECO:0000256" key="3">
    <source>
        <dbReference type="ARBA" id="ARBA00022801"/>
    </source>
</evidence>
<keyword evidence="4" id="KW-0862">Zinc</keyword>
<dbReference type="InterPro" id="IPR020891">
    <property type="entry name" value="UPF0758_CS"/>
</dbReference>
<evidence type="ECO:0000259" key="6">
    <source>
        <dbReference type="PROSITE" id="PS50249"/>
    </source>
</evidence>
<dbReference type="PROSITE" id="PS50249">
    <property type="entry name" value="MPN"/>
    <property type="match status" value="1"/>
</dbReference>
<keyword evidence="1" id="KW-0645">Protease</keyword>
<dbReference type="RefSeq" id="WP_318348246.1">
    <property type="nucleotide sequence ID" value="NZ_AP018694.1"/>
</dbReference>
<dbReference type="KEGG" id="anf:AQPE_4246"/>
<dbReference type="CDD" id="cd08071">
    <property type="entry name" value="MPN_DUF2466"/>
    <property type="match status" value="1"/>
</dbReference>
<evidence type="ECO:0000256" key="4">
    <source>
        <dbReference type="ARBA" id="ARBA00022833"/>
    </source>
</evidence>
<dbReference type="EMBL" id="AP018694">
    <property type="protein sequence ID" value="BBE20055.1"/>
    <property type="molecule type" value="Genomic_DNA"/>
</dbReference>
<keyword evidence="8" id="KW-1185">Reference proteome</keyword>
<sequence length="149" mass="16534">MKTYKKILPLITLKKTKSDFPCAKIVTSADANEFIRNFYSDDIGIFESFFILLLNRNNTTIGYAKISQGGIIGTVIDATIIAKYCVEALAKSVILAHNHPSGGLVPSQADKDITRKITDTLKIFDCTVLDHVILTEESYFSFADDGLMY</sequence>
<dbReference type="InterPro" id="IPR037518">
    <property type="entry name" value="MPN"/>
</dbReference>
<name>A0A5K7SEY4_9BACT</name>
<keyword evidence="3" id="KW-0378">Hydrolase</keyword>
<feature type="domain" description="MPN" evidence="6">
    <location>
        <begin position="25"/>
        <end position="148"/>
    </location>
</feature>
<evidence type="ECO:0000256" key="2">
    <source>
        <dbReference type="ARBA" id="ARBA00022723"/>
    </source>
</evidence>
<reference evidence="7" key="1">
    <citation type="journal article" date="2020" name="Int. J. Syst. Evol. Microbiol.">
        <title>Aquipluma nitroreducens gen. nov. sp. nov., a novel facultatively anaerobic bacterium isolated from a freshwater lake.</title>
        <authorList>
            <person name="Watanabe M."/>
            <person name="Kojima H."/>
            <person name="Fukui M."/>
        </authorList>
    </citation>
    <scope>NUCLEOTIDE SEQUENCE</scope>
    <source>
        <strain evidence="7">MeG22</strain>
    </source>
</reference>
<dbReference type="PANTHER" id="PTHR30471:SF3">
    <property type="entry name" value="UPF0758 PROTEIN YEES-RELATED"/>
    <property type="match status" value="1"/>
</dbReference>